<comment type="catalytic activity">
    <reaction evidence="19">
        <text>N-(9Z-octadecenoyl)-L-glutamine + H2O = L-glutamine + (9Z)-octadecenoate</text>
        <dbReference type="Rhea" id="RHEA:51356"/>
        <dbReference type="ChEBI" id="CHEBI:15377"/>
        <dbReference type="ChEBI" id="CHEBI:30823"/>
        <dbReference type="ChEBI" id="CHEBI:58359"/>
        <dbReference type="ChEBI" id="CHEBI:134033"/>
    </reaction>
    <physiologicalReaction direction="left-to-right" evidence="19">
        <dbReference type="Rhea" id="RHEA:51357"/>
    </physiologicalReaction>
</comment>
<name>A0A813XD33_9BILA</name>
<evidence type="ECO:0000256" key="9">
    <source>
        <dbReference type="ARBA" id="ARBA00047567"/>
    </source>
</evidence>
<comment type="catalytic activity">
    <reaction evidence="14">
        <text>N-(9Z-octadecenoyl)-L-methionine + H2O = (9Z)-octadecenoate + L-methionine</text>
        <dbReference type="Rhea" id="RHEA:64144"/>
        <dbReference type="ChEBI" id="CHEBI:15377"/>
        <dbReference type="ChEBI" id="CHEBI:30823"/>
        <dbReference type="ChEBI" id="CHEBI:57844"/>
        <dbReference type="ChEBI" id="CHEBI:149732"/>
    </reaction>
    <physiologicalReaction direction="left-to-right" evidence="14">
        <dbReference type="Rhea" id="RHEA:64145"/>
    </physiologicalReaction>
</comment>
<evidence type="ECO:0000256" key="23">
    <source>
        <dbReference type="ARBA" id="ARBA00048879"/>
    </source>
</evidence>
<comment type="catalytic activity">
    <reaction evidence="20">
        <text>N-(9Z-octadecenoyl)-L-tryptophan + H2O = L-tryptophan + (9Z)-octadecenoate</text>
        <dbReference type="Rhea" id="RHEA:64176"/>
        <dbReference type="ChEBI" id="CHEBI:15377"/>
        <dbReference type="ChEBI" id="CHEBI:30823"/>
        <dbReference type="ChEBI" id="CHEBI:57912"/>
        <dbReference type="ChEBI" id="CHEBI:149733"/>
    </reaction>
    <physiologicalReaction direction="left-to-right" evidence="20">
        <dbReference type="Rhea" id="RHEA:64177"/>
    </physiologicalReaction>
</comment>
<keyword evidence="6" id="KW-0862">Zinc</keyword>
<comment type="pathway">
    <text evidence="1">Lipid metabolism; fatty acid metabolism.</text>
</comment>
<dbReference type="GO" id="GO:0006508">
    <property type="term" value="P:proteolysis"/>
    <property type="evidence" value="ECO:0007669"/>
    <property type="project" value="UniProtKB-KW"/>
</dbReference>
<dbReference type="Gene3D" id="3.30.70.360">
    <property type="match status" value="1"/>
</dbReference>
<comment type="catalytic activity">
    <reaction evidence="13">
        <text>N-hexadecanoyl-L-phenylalanine + H2O = hexadecanoate + L-phenylalanine</text>
        <dbReference type="Rhea" id="RHEA:64124"/>
        <dbReference type="ChEBI" id="CHEBI:7896"/>
        <dbReference type="ChEBI" id="CHEBI:15377"/>
        <dbReference type="ChEBI" id="CHEBI:58095"/>
        <dbReference type="ChEBI" id="CHEBI:149699"/>
    </reaction>
    <physiologicalReaction direction="left-to-right" evidence="13">
        <dbReference type="Rhea" id="RHEA:64125"/>
    </physiologicalReaction>
</comment>
<dbReference type="GO" id="GO:0008233">
    <property type="term" value="F:peptidase activity"/>
    <property type="evidence" value="ECO:0007669"/>
    <property type="project" value="UniProtKB-KW"/>
</dbReference>
<organism evidence="27 28">
    <name type="scientific">Rotaria sordida</name>
    <dbReference type="NCBI Taxonomy" id="392033"/>
    <lineage>
        <taxon>Eukaryota</taxon>
        <taxon>Metazoa</taxon>
        <taxon>Spiralia</taxon>
        <taxon>Gnathifera</taxon>
        <taxon>Rotifera</taxon>
        <taxon>Eurotatoria</taxon>
        <taxon>Bdelloidea</taxon>
        <taxon>Philodinida</taxon>
        <taxon>Philodinidae</taxon>
        <taxon>Rotaria</taxon>
    </lineage>
</organism>
<evidence type="ECO:0000256" key="13">
    <source>
        <dbReference type="ARBA" id="ARBA00047879"/>
    </source>
</evidence>
<evidence type="ECO:0000256" key="2">
    <source>
        <dbReference type="ARBA" id="ARBA00006247"/>
    </source>
</evidence>
<evidence type="ECO:0000256" key="3">
    <source>
        <dbReference type="ARBA" id="ARBA00022670"/>
    </source>
</evidence>
<evidence type="ECO:0000256" key="5">
    <source>
        <dbReference type="ARBA" id="ARBA00022801"/>
    </source>
</evidence>
<accession>A0A813XD33</accession>
<dbReference type="Proteomes" id="UP000663870">
    <property type="component" value="Unassembled WGS sequence"/>
</dbReference>
<comment type="catalytic activity">
    <reaction evidence="23">
        <text>L-phenylalanine + (9Z)-octadecenoate = N-(9Z-octadecenoyl)-L-phenylalanine + H2O</text>
        <dbReference type="Rhea" id="RHEA:51300"/>
        <dbReference type="ChEBI" id="CHEBI:15377"/>
        <dbReference type="ChEBI" id="CHEBI:30823"/>
        <dbReference type="ChEBI" id="CHEBI:58095"/>
        <dbReference type="ChEBI" id="CHEBI:134020"/>
    </reaction>
    <physiologicalReaction direction="left-to-right" evidence="23">
        <dbReference type="Rhea" id="RHEA:51301"/>
    </physiologicalReaction>
    <physiologicalReaction direction="right-to-left" evidence="23">
        <dbReference type="Rhea" id="RHEA:51302"/>
    </physiologicalReaction>
</comment>
<evidence type="ECO:0000256" key="11">
    <source>
        <dbReference type="ARBA" id="ARBA00047866"/>
    </source>
</evidence>
<comment type="catalytic activity">
    <reaction evidence="15">
        <text>N-(9Z-octadecenoyl)-L-asparagine + H2O = L-asparagine + (9Z)-octadecenoate</text>
        <dbReference type="Rhea" id="RHEA:64136"/>
        <dbReference type="ChEBI" id="CHEBI:15377"/>
        <dbReference type="ChEBI" id="CHEBI:30823"/>
        <dbReference type="ChEBI" id="CHEBI:58048"/>
        <dbReference type="ChEBI" id="CHEBI:149730"/>
    </reaction>
    <physiologicalReaction direction="left-to-right" evidence="15">
        <dbReference type="Rhea" id="RHEA:64137"/>
    </physiologicalReaction>
</comment>
<comment type="catalytic activity">
    <reaction evidence="22">
        <text>an N-acyl-aromatic L-alpha-amino acid + H2O = an aromatic L-alpha-amino acid + a carboxylate</text>
        <dbReference type="Rhea" id="RHEA:54184"/>
        <dbReference type="ChEBI" id="CHEBI:15377"/>
        <dbReference type="ChEBI" id="CHEBI:29067"/>
        <dbReference type="ChEBI" id="CHEBI:84824"/>
        <dbReference type="ChEBI" id="CHEBI:138093"/>
        <dbReference type="EC" id="3.5.1.114"/>
    </reaction>
    <physiologicalReaction direction="left-to-right" evidence="22">
        <dbReference type="Rhea" id="RHEA:54185"/>
    </physiologicalReaction>
    <physiologicalReaction direction="right-to-left" evidence="22">
        <dbReference type="Rhea" id="RHEA:54186"/>
    </physiologicalReaction>
</comment>
<evidence type="ECO:0000256" key="8">
    <source>
        <dbReference type="ARBA" id="ARBA00047450"/>
    </source>
</evidence>
<comment type="catalytic activity">
    <reaction evidence="17">
        <text>an N-acyl-L-amino acid + H2O = an L-alpha-amino acid + a carboxylate</text>
        <dbReference type="Rhea" id="RHEA:15565"/>
        <dbReference type="ChEBI" id="CHEBI:15377"/>
        <dbReference type="ChEBI" id="CHEBI:29067"/>
        <dbReference type="ChEBI" id="CHEBI:59869"/>
        <dbReference type="ChEBI" id="CHEBI:59874"/>
        <dbReference type="EC" id="3.5.1.14"/>
    </reaction>
    <physiologicalReaction direction="left-to-right" evidence="17">
        <dbReference type="Rhea" id="RHEA:15566"/>
    </physiologicalReaction>
    <physiologicalReaction direction="right-to-left" evidence="17">
        <dbReference type="Rhea" id="RHEA:15567"/>
    </physiologicalReaction>
</comment>
<evidence type="ECO:0000256" key="7">
    <source>
        <dbReference type="ARBA" id="ARBA00046147"/>
    </source>
</evidence>
<comment type="catalytic activity">
    <reaction evidence="21">
        <text>N-(9Z-octadecenoyl)-L-leucine + H2O = L-leucine + (9Z)-octadecenoate</text>
        <dbReference type="Rhea" id="RHEA:51360"/>
        <dbReference type="ChEBI" id="CHEBI:15377"/>
        <dbReference type="ChEBI" id="CHEBI:30823"/>
        <dbReference type="ChEBI" id="CHEBI:57427"/>
        <dbReference type="ChEBI" id="CHEBI:134035"/>
    </reaction>
    <physiologicalReaction direction="left-to-right" evidence="21">
        <dbReference type="Rhea" id="RHEA:51361"/>
    </physiologicalReaction>
    <physiologicalReaction direction="right-to-left" evidence="21">
        <dbReference type="Rhea" id="RHEA:51362"/>
    </physiologicalReaction>
</comment>
<comment type="caution">
    <text evidence="27">The sequence shown here is derived from an EMBL/GenBank/DDBJ whole genome shotgun (WGS) entry which is preliminary data.</text>
</comment>
<evidence type="ECO:0000313" key="27">
    <source>
        <dbReference type="EMBL" id="CAF0868255.1"/>
    </source>
</evidence>
<evidence type="ECO:0000256" key="1">
    <source>
        <dbReference type="ARBA" id="ARBA00004872"/>
    </source>
</evidence>
<comment type="catalytic activity">
    <reaction evidence="25">
        <text>N-(9Z-octadecenoyl)-L-lysine + H2O = L-lysine + (9Z)-octadecenoate</text>
        <dbReference type="Rhea" id="RHEA:64192"/>
        <dbReference type="ChEBI" id="CHEBI:15377"/>
        <dbReference type="ChEBI" id="CHEBI:30823"/>
        <dbReference type="ChEBI" id="CHEBI:32551"/>
        <dbReference type="ChEBI" id="CHEBI:149731"/>
    </reaction>
    <physiologicalReaction direction="left-to-right" evidence="25">
        <dbReference type="Rhea" id="RHEA:64193"/>
    </physiologicalReaction>
</comment>
<comment type="catalytic activity">
    <reaction evidence="12">
        <text>(5Z,8Z,11Z,14Z)-eicosatetraenoate + L-phenylalanine = N-(5Z,8Z,11Z,14Z-eicosatetraenoyl)-L-phenylalanine + H2O</text>
        <dbReference type="Rhea" id="RHEA:51312"/>
        <dbReference type="ChEBI" id="CHEBI:15377"/>
        <dbReference type="ChEBI" id="CHEBI:32395"/>
        <dbReference type="ChEBI" id="CHEBI:58095"/>
        <dbReference type="ChEBI" id="CHEBI:134022"/>
    </reaction>
    <physiologicalReaction direction="left-to-right" evidence="12">
        <dbReference type="Rhea" id="RHEA:51313"/>
    </physiologicalReaction>
    <physiologicalReaction direction="right-to-left" evidence="12">
        <dbReference type="Rhea" id="RHEA:51314"/>
    </physiologicalReaction>
</comment>
<evidence type="ECO:0000256" key="19">
    <source>
        <dbReference type="ARBA" id="ARBA00048729"/>
    </source>
</evidence>
<evidence type="ECO:0000313" key="28">
    <source>
        <dbReference type="Proteomes" id="UP000663870"/>
    </source>
</evidence>
<comment type="catalytic activity">
    <reaction evidence="16">
        <text>N-(5Z,8Z,11Z,14Z)-eicosatetraenoyl-glycine + H2O = (5Z,8Z,11Z,14Z)-eicosatetraenoate + glycine</text>
        <dbReference type="Rhea" id="RHEA:64108"/>
        <dbReference type="ChEBI" id="CHEBI:15377"/>
        <dbReference type="ChEBI" id="CHEBI:32395"/>
        <dbReference type="ChEBI" id="CHEBI:57305"/>
        <dbReference type="ChEBI" id="CHEBI:59002"/>
    </reaction>
    <physiologicalReaction direction="left-to-right" evidence="16">
        <dbReference type="Rhea" id="RHEA:64109"/>
    </physiologicalReaction>
    <physiologicalReaction direction="right-to-left" evidence="16">
        <dbReference type="Rhea" id="RHEA:64110"/>
    </physiologicalReaction>
</comment>
<evidence type="ECO:0000256" key="12">
    <source>
        <dbReference type="ARBA" id="ARBA00047874"/>
    </source>
</evidence>
<dbReference type="FunFam" id="1.10.150.900:FF:000003">
    <property type="entry name" value="N-fatty-acyl-amino acid synthase/hydrolase PM20D1"/>
    <property type="match status" value="1"/>
</dbReference>
<comment type="catalytic activity">
    <reaction evidence="24">
        <text>N-(5Z,8Z,11Z,14Z-eicosatetraenoyl)-L-serine + H2O = (5Z,8Z,11Z,14Z)-eicosatetraenoate + L-serine</text>
        <dbReference type="Rhea" id="RHEA:64116"/>
        <dbReference type="ChEBI" id="CHEBI:15377"/>
        <dbReference type="ChEBI" id="CHEBI:32395"/>
        <dbReference type="ChEBI" id="CHEBI:33384"/>
        <dbReference type="ChEBI" id="CHEBI:149697"/>
    </reaction>
    <physiologicalReaction direction="left-to-right" evidence="24">
        <dbReference type="Rhea" id="RHEA:64117"/>
    </physiologicalReaction>
    <physiologicalReaction direction="right-to-left" evidence="24">
        <dbReference type="Rhea" id="RHEA:64118"/>
    </physiologicalReaction>
</comment>
<protein>
    <recommendedName>
        <fullName evidence="26">Peptidase M20 dimerisation domain-containing protein</fullName>
    </recommendedName>
</protein>
<dbReference type="Gene3D" id="3.40.630.10">
    <property type="entry name" value="Zn peptidases"/>
    <property type="match status" value="1"/>
</dbReference>
<dbReference type="InterPro" id="IPR036264">
    <property type="entry name" value="Bact_exopeptidase_dim_dom"/>
</dbReference>
<dbReference type="SUPFAM" id="SSF53187">
    <property type="entry name" value="Zn-dependent exopeptidases"/>
    <property type="match status" value="1"/>
</dbReference>
<keyword evidence="4" id="KW-0479">Metal-binding</keyword>
<dbReference type="GO" id="GO:0043604">
    <property type="term" value="P:amide biosynthetic process"/>
    <property type="evidence" value="ECO:0007669"/>
    <property type="project" value="TreeGrafter"/>
</dbReference>
<comment type="catalytic activity">
    <reaction evidence="9">
        <text>N-(4Z,7Z,10Z,13Z,16Z,19Z-docosahexaenoyl)-L-phenylalanine + H2O = (4Z,7Z,10Z,13Z,16Z,19Z)-docosahexaenoate + L-phenylalanine</text>
        <dbReference type="Rhea" id="RHEA:64132"/>
        <dbReference type="ChEBI" id="CHEBI:15377"/>
        <dbReference type="ChEBI" id="CHEBI:58095"/>
        <dbReference type="ChEBI" id="CHEBI:77016"/>
        <dbReference type="ChEBI" id="CHEBI:149701"/>
    </reaction>
    <physiologicalReaction direction="left-to-right" evidence="9">
        <dbReference type="Rhea" id="RHEA:64133"/>
    </physiologicalReaction>
</comment>
<dbReference type="Gene3D" id="1.10.150.900">
    <property type="match status" value="1"/>
</dbReference>
<evidence type="ECO:0000256" key="18">
    <source>
        <dbReference type="ARBA" id="ARBA00048597"/>
    </source>
</evidence>
<gene>
    <name evidence="27" type="ORF">JXQ802_LOCUS7547</name>
</gene>
<dbReference type="InterPro" id="IPR047177">
    <property type="entry name" value="Pept_M20A"/>
</dbReference>
<dbReference type="InterPro" id="IPR002933">
    <property type="entry name" value="Peptidase_M20"/>
</dbReference>
<evidence type="ECO:0000256" key="16">
    <source>
        <dbReference type="ARBA" id="ARBA00048402"/>
    </source>
</evidence>
<comment type="similarity">
    <text evidence="2">Belongs to the peptidase M20A family.</text>
</comment>
<dbReference type="GO" id="GO:0046872">
    <property type="term" value="F:metal ion binding"/>
    <property type="evidence" value="ECO:0007669"/>
    <property type="project" value="UniProtKB-KW"/>
</dbReference>
<keyword evidence="3" id="KW-0645">Protease</keyword>
<dbReference type="SUPFAM" id="SSF55031">
    <property type="entry name" value="Bacterial exopeptidase dimerisation domain"/>
    <property type="match status" value="1"/>
</dbReference>
<evidence type="ECO:0000256" key="10">
    <source>
        <dbReference type="ARBA" id="ARBA00047723"/>
    </source>
</evidence>
<comment type="function">
    <text evidence="7">Secreted enzyme that regulates the endogenous N-fatty acyl amino acid (NAAs) tissue and circulating levels by functioning as a bidirectional NAA synthase/hydrolase. It condenses free fatty acids and free amino acids to generate NAAs and bidirectionally catalyzes the reverse hydrolysis reaction. Some of these NAAs stimulate oxidative metabolism via mitochondrial uncoupling, increasing energy expenditure in a UPC1-independent manner. Thereby, this secreted protein may indirectly regulate whole body energy expenditure. PM20D1 circulates in tight association with both low- and high-density (LDL and HDL,respectively) lipoprotein particles.</text>
</comment>
<dbReference type="EMBL" id="CAJNOL010000126">
    <property type="protein sequence ID" value="CAF0868255.1"/>
    <property type="molecule type" value="Genomic_DNA"/>
</dbReference>
<dbReference type="Pfam" id="PF07687">
    <property type="entry name" value="M20_dimer"/>
    <property type="match status" value="1"/>
</dbReference>
<dbReference type="GO" id="GO:0006520">
    <property type="term" value="P:amino acid metabolic process"/>
    <property type="evidence" value="ECO:0007669"/>
    <property type="project" value="TreeGrafter"/>
</dbReference>
<reference evidence="27" key="1">
    <citation type="submission" date="2021-02" db="EMBL/GenBank/DDBJ databases">
        <authorList>
            <person name="Nowell W R."/>
        </authorList>
    </citation>
    <scope>NUCLEOTIDE SEQUENCE</scope>
</reference>
<sequence length="513" mass="58513">MFWTIIVIIFSGFLSILLYRTYVVFTPDKAIFQPCSSSIDNHSLQFDQHRLQTFQKLLQFQTISYGRNKQNLIEIKKCRDFIKAHYDDLIKKYSKFVELHDIAEYSLLYSIQGKNSNLKPFLFSAHMDVVPAGNINRWKYPPFDAHSDEEFIYARGTLDDKGNLFTMMEALKEYLNVYGQPLRTFYIALTHDEEVGKSGAMGIAHYLSQQPFGHNGQFEFILDEGTIILEEAFPTLKNPIAIIGVAEKGSINIEYRIDVAPGHSSMPSASTAIGILARAVDKLESTLQPSQFGRGPELSLFHGVTPYLKFPLRLVMSNIWLFGPVIQLVLSRKPGTDAMQRTSTAVTSISGGEKENILPTSASATVNHRIHTADSCRKILENNRRIINDDRLVSHIKSCSEPSPISPYGKHIYPYRILEQTIRQTFENDHHHPIIVVPGLMVGGTDSRSYTNLSKNLYRFSPFVYHHNDLNRLHGDNERIRHSDMQRGLNFYFHLILNNQLVNISETKLNSEL</sequence>
<dbReference type="GO" id="GO:0043605">
    <property type="term" value="P:amide catabolic process"/>
    <property type="evidence" value="ECO:0007669"/>
    <property type="project" value="TreeGrafter"/>
</dbReference>
<evidence type="ECO:0000256" key="25">
    <source>
        <dbReference type="ARBA" id="ARBA00049457"/>
    </source>
</evidence>
<dbReference type="PANTHER" id="PTHR45962:SF1">
    <property type="entry name" value="N-FATTY-ACYL-AMINO ACID SYNTHASE_HYDROLASE PM20D1"/>
    <property type="match status" value="1"/>
</dbReference>
<dbReference type="Pfam" id="PF01546">
    <property type="entry name" value="Peptidase_M20"/>
    <property type="match status" value="1"/>
</dbReference>
<dbReference type="PANTHER" id="PTHR45962">
    <property type="entry name" value="N-FATTY-ACYL-AMINO ACID SYNTHASE/HYDROLASE PM20D1"/>
    <property type="match status" value="1"/>
</dbReference>
<evidence type="ECO:0000256" key="15">
    <source>
        <dbReference type="ARBA" id="ARBA00048380"/>
    </source>
</evidence>
<evidence type="ECO:0000256" key="6">
    <source>
        <dbReference type="ARBA" id="ARBA00022833"/>
    </source>
</evidence>
<keyword evidence="5" id="KW-0378">Hydrolase</keyword>
<evidence type="ECO:0000256" key="20">
    <source>
        <dbReference type="ARBA" id="ARBA00048822"/>
    </source>
</evidence>
<feature type="domain" description="Peptidase M20 dimerisation" evidence="26">
    <location>
        <begin position="245"/>
        <end position="389"/>
    </location>
</feature>
<evidence type="ECO:0000256" key="21">
    <source>
        <dbReference type="ARBA" id="ARBA00048827"/>
    </source>
</evidence>
<dbReference type="InterPro" id="IPR011650">
    <property type="entry name" value="Peptidase_M20_dimer"/>
</dbReference>
<evidence type="ECO:0000256" key="24">
    <source>
        <dbReference type="ARBA" id="ARBA00049100"/>
    </source>
</evidence>
<evidence type="ECO:0000256" key="17">
    <source>
        <dbReference type="ARBA" id="ARBA00048579"/>
    </source>
</evidence>
<comment type="catalytic activity">
    <reaction evidence="8">
        <text>(9Z)-octadecenoate + glycine = N-(9Z-octadecenoyl)glycine + H2O</text>
        <dbReference type="Rhea" id="RHEA:51316"/>
        <dbReference type="ChEBI" id="CHEBI:15377"/>
        <dbReference type="ChEBI" id="CHEBI:30823"/>
        <dbReference type="ChEBI" id="CHEBI:57305"/>
        <dbReference type="ChEBI" id="CHEBI:133992"/>
    </reaction>
    <physiologicalReaction direction="right-to-left" evidence="8">
        <dbReference type="Rhea" id="RHEA:51318"/>
    </physiologicalReaction>
</comment>
<evidence type="ECO:0000256" key="22">
    <source>
        <dbReference type="ARBA" id="ARBA00048840"/>
    </source>
</evidence>
<evidence type="ECO:0000256" key="4">
    <source>
        <dbReference type="ARBA" id="ARBA00022723"/>
    </source>
</evidence>
<evidence type="ECO:0000256" key="14">
    <source>
        <dbReference type="ARBA" id="ARBA00048145"/>
    </source>
</evidence>
<comment type="catalytic activity">
    <reaction evidence="18">
        <text>N-(9Z-octadecenoyl)-L-serine + H2O = L-serine + (9Z)-octadecenoate</text>
        <dbReference type="Rhea" id="RHEA:51352"/>
        <dbReference type="ChEBI" id="CHEBI:15377"/>
        <dbReference type="ChEBI" id="CHEBI:30823"/>
        <dbReference type="ChEBI" id="CHEBI:33384"/>
        <dbReference type="ChEBI" id="CHEBI:134031"/>
    </reaction>
    <physiologicalReaction direction="left-to-right" evidence="18">
        <dbReference type="Rhea" id="RHEA:51353"/>
    </physiologicalReaction>
</comment>
<dbReference type="AlphaFoldDB" id="A0A813XD33"/>
<evidence type="ECO:0000259" key="26">
    <source>
        <dbReference type="Pfam" id="PF07687"/>
    </source>
</evidence>
<comment type="catalytic activity">
    <reaction evidence="10">
        <text>N-octadecanoyl-L-phenylalanine + H2O = octadecanoate + L-phenylalanine</text>
        <dbReference type="Rhea" id="RHEA:64128"/>
        <dbReference type="ChEBI" id="CHEBI:15377"/>
        <dbReference type="ChEBI" id="CHEBI:25629"/>
        <dbReference type="ChEBI" id="CHEBI:58095"/>
        <dbReference type="ChEBI" id="CHEBI:149700"/>
    </reaction>
    <physiologicalReaction direction="left-to-right" evidence="10">
        <dbReference type="Rhea" id="RHEA:64129"/>
    </physiologicalReaction>
</comment>
<dbReference type="GO" id="GO:0004046">
    <property type="term" value="F:aminoacylase activity"/>
    <property type="evidence" value="ECO:0007669"/>
    <property type="project" value="UniProtKB-EC"/>
</dbReference>
<proteinExistence type="inferred from homology"/>
<comment type="catalytic activity">
    <reaction evidence="11">
        <text>N-(9Z-octadecenoyl)-L-tyrosine + H2O = L-tyrosine + (9Z)-octadecenoate</text>
        <dbReference type="Rhea" id="RHEA:64184"/>
        <dbReference type="ChEBI" id="CHEBI:15377"/>
        <dbReference type="ChEBI" id="CHEBI:30823"/>
        <dbReference type="ChEBI" id="CHEBI:58315"/>
        <dbReference type="ChEBI" id="CHEBI:149734"/>
    </reaction>
    <physiologicalReaction direction="left-to-right" evidence="11">
        <dbReference type="Rhea" id="RHEA:64185"/>
    </physiologicalReaction>
</comment>
<keyword evidence="28" id="KW-1185">Reference proteome</keyword>